<protein>
    <submittedName>
        <fullName evidence="2">(northern house mosquito) hypothetical protein</fullName>
    </submittedName>
</protein>
<name>A0A8D8MJP5_CULPI</name>
<feature type="compositionally biased region" description="Basic and acidic residues" evidence="1">
    <location>
        <begin position="28"/>
        <end position="39"/>
    </location>
</feature>
<dbReference type="EMBL" id="HBUE01202956">
    <property type="protein sequence ID" value="CAG6530753.1"/>
    <property type="molecule type" value="Transcribed_RNA"/>
</dbReference>
<reference evidence="2" key="1">
    <citation type="submission" date="2021-05" db="EMBL/GenBank/DDBJ databases">
        <authorList>
            <person name="Alioto T."/>
            <person name="Alioto T."/>
            <person name="Gomez Garrido J."/>
        </authorList>
    </citation>
    <scope>NUCLEOTIDE SEQUENCE</scope>
</reference>
<dbReference type="EMBL" id="HBUE01309146">
    <property type="protein sequence ID" value="CAG6582587.1"/>
    <property type="molecule type" value="Transcribed_RNA"/>
</dbReference>
<proteinExistence type="predicted"/>
<organism evidence="2">
    <name type="scientific">Culex pipiens</name>
    <name type="common">House mosquito</name>
    <dbReference type="NCBI Taxonomy" id="7175"/>
    <lineage>
        <taxon>Eukaryota</taxon>
        <taxon>Metazoa</taxon>
        <taxon>Ecdysozoa</taxon>
        <taxon>Arthropoda</taxon>
        <taxon>Hexapoda</taxon>
        <taxon>Insecta</taxon>
        <taxon>Pterygota</taxon>
        <taxon>Neoptera</taxon>
        <taxon>Endopterygota</taxon>
        <taxon>Diptera</taxon>
        <taxon>Nematocera</taxon>
        <taxon>Culicoidea</taxon>
        <taxon>Culicidae</taxon>
        <taxon>Culicinae</taxon>
        <taxon>Culicini</taxon>
        <taxon>Culex</taxon>
        <taxon>Culex</taxon>
    </lineage>
</organism>
<dbReference type="AlphaFoldDB" id="A0A8D8MJP5"/>
<evidence type="ECO:0000313" key="2">
    <source>
        <dbReference type="EMBL" id="CAG6530753.1"/>
    </source>
</evidence>
<accession>A0A8D8MJP5</accession>
<sequence>MEWPWPSEGRHRCPVFCSTCLYRDEKTDNAQDADSKMLVDEDSGANPNKSRQGGSQRRRKIISPRTPLQRRQQTPSIAATEDPEWARTQLRHSGHRSCTTRLARCASK</sequence>
<feature type="region of interest" description="Disordered" evidence="1">
    <location>
        <begin position="28"/>
        <end position="108"/>
    </location>
</feature>
<feature type="compositionally biased region" description="Polar residues" evidence="1">
    <location>
        <begin position="45"/>
        <end position="55"/>
    </location>
</feature>
<evidence type="ECO:0000256" key="1">
    <source>
        <dbReference type="SAM" id="MobiDB-lite"/>
    </source>
</evidence>